<dbReference type="AlphaFoldDB" id="A0A8X6KL27"/>
<gene>
    <name evidence="2" type="primary">NS1</name>
    <name evidence="2" type="ORF">TNIN_500551</name>
</gene>
<evidence type="ECO:0000313" key="3">
    <source>
        <dbReference type="Proteomes" id="UP000886998"/>
    </source>
</evidence>
<accession>A0A8X6KL27</accession>
<feature type="region of interest" description="Disordered" evidence="1">
    <location>
        <begin position="1"/>
        <end position="55"/>
    </location>
</feature>
<feature type="compositionally biased region" description="Polar residues" evidence="1">
    <location>
        <begin position="11"/>
        <end position="20"/>
    </location>
</feature>
<keyword evidence="3" id="KW-1185">Reference proteome</keyword>
<name>A0A8X6KL27_9ARAC</name>
<protein>
    <submittedName>
        <fullName evidence="2">Initiator protein NS1</fullName>
    </submittedName>
</protein>
<organism evidence="2 3">
    <name type="scientific">Trichonephila inaurata madagascariensis</name>
    <dbReference type="NCBI Taxonomy" id="2747483"/>
    <lineage>
        <taxon>Eukaryota</taxon>
        <taxon>Metazoa</taxon>
        <taxon>Ecdysozoa</taxon>
        <taxon>Arthropoda</taxon>
        <taxon>Chelicerata</taxon>
        <taxon>Arachnida</taxon>
        <taxon>Araneae</taxon>
        <taxon>Araneomorphae</taxon>
        <taxon>Entelegynae</taxon>
        <taxon>Araneoidea</taxon>
        <taxon>Nephilidae</taxon>
        <taxon>Trichonephila</taxon>
        <taxon>Trichonephila inaurata</taxon>
    </lineage>
</organism>
<reference evidence="2" key="1">
    <citation type="submission" date="2020-08" db="EMBL/GenBank/DDBJ databases">
        <title>Multicomponent nature underlies the extraordinary mechanical properties of spider dragline silk.</title>
        <authorList>
            <person name="Kono N."/>
            <person name="Nakamura H."/>
            <person name="Mori M."/>
            <person name="Yoshida Y."/>
            <person name="Ohtoshi R."/>
            <person name="Malay A.D."/>
            <person name="Moran D.A.P."/>
            <person name="Tomita M."/>
            <person name="Numata K."/>
            <person name="Arakawa K."/>
        </authorList>
    </citation>
    <scope>NUCLEOTIDE SEQUENCE</scope>
</reference>
<proteinExistence type="predicted"/>
<dbReference type="Proteomes" id="UP000886998">
    <property type="component" value="Unassembled WGS sequence"/>
</dbReference>
<dbReference type="EMBL" id="BMAV01027160">
    <property type="protein sequence ID" value="GFS56836.1"/>
    <property type="molecule type" value="Genomic_DNA"/>
</dbReference>
<sequence length="181" mass="20434">MATSFEVGNGASRQQANTPFQPKPEEEATDRRQKKNRQRAAACQRDNRSHGNLNYNGGGSILKQGHIGKLIPGFKCSESIYSFKNRVIKAFDSQSPREYEGRIDKIVSIKVLVQKQNNELAFKNKYRLLKPGREVGVVFYLKNLKDTWLKKPASRNKLKRTRHVQGCKLNSSDTDPTLGGA</sequence>
<dbReference type="OrthoDB" id="6436484at2759"/>
<comment type="caution">
    <text evidence="2">The sequence shown here is derived from an EMBL/GenBank/DDBJ whole genome shotgun (WGS) entry which is preliminary data.</text>
</comment>
<evidence type="ECO:0000256" key="1">
    <source>
        <dbReference type="SAM" id="MobiDB-lite"/>
    </source>
</evidence>
<feature type="non-terminal residue" evidence="2">
    <location>
        <position position="1"/>
    </location>
</feature>
<evidence type="ECO:0000313" key="2">
    <source>
        <dbReference type="EMBL" id="GFS56836.1"/>
    </source>
</evidence>